<protein>
    <submittedName>
        <fullName evidence="1">Uncharacterized protein</fullName>
    </submittedName>
</protein>
<evidence type="ECO:0000313" key="2">
    <source>
        <dbReference type="Proteomes" id="UP001458946"/>
    </source>
</evidence>
<organism evidence="1 2">
    <name type="scientific">Deinococcus xinjiangensis</name>
    <dbReference type="NCBI Taxonomy" id="457454"/>
    <lineage>
        <taxon>Bacteria</taxon>
        <taxon>Thermotogati</taxon>
        <taxon>Deinococcota</taxon>
        <taxon>Deinococci</taxon>
        <taxon>Deinococcales</taxon>
        <taxon>Deinococcaceae</taxon>
        <taxon>Deinococcus</taxon>
    </lineage>
</organism>
<name>A0ABP9VAI1_9DEIO</name>
<accession>A0ABP9VAI1</accession>
<proteinExistence type="predicted"/>
<keyword evidence="2" id="KW-1185">Reference proteome</keyword>
<reference evidence="1 2" key="1">
    <citation type="submission" date="2024-02" db="EMBL/GenBank/DDBJ databases">
        <title>Deinococcus xinjiangensis NBRC 107630.</title>
        <authorList>
            <person name="Ichikawa N."/>
            <person name="Katano-Makiyama Y."/>
            <person name="Hidaka K."/>
        </authorList>
    </citation>
    <scope>NUCLEOTIDE SEQUENCE [LARGE SCALE GENOMIC DNA]</scope>
    <source>
        <strain evidence="1 2">NBRC 107630</strain>
    </source>
</reference>
<gene>
    <name evidence="1" type="ORF">Dxin01_02016</name>
</gene>
<dbReference type="Proteomes" id="UP001458946">
    <property type="component" value="Unassembled WGS sequence"/>
</dbReference>
<comment type="caution">
    <text evidence="1">The sequence shown here is derived from an EMBL/GenBank/DDBJ whole genome shotgun (WGS) entry which is preliminary data.</text>
</comment>
<dbReference type="EMBL" id="BAABRN010000020">
    <property type="protein sequence ID" value="GAA5502273.1"/>
    <property type="molecule type" value="Genomic_DNA"/>
</dbReference>
<sequence length="136" mass="15037">MQNVRQNDFNTMGWHDGTMRRYSLRGGITLEVDVRPAGWISNARLLFPIVRTKDGWSGMTPNDHRLAAEFLSVITGRRFSAASIAACERAGLALHDPDAYGPREPLSHWSTPDGLPFRARCGVGGQLGVWAGWMQA</sequence>
<evidence type="ECO:0000313" key="1">
    <source>
        <dbReference type="EMBL" id="GAA5502273.1"/>
    </source>
</evidence>